<sequence>MMLTIIEVAKKLKVSRQTVYRLVNDDEIKIIKVRGSTRIEETELDAYIERIKAIAKEGV</sequence>
<gene>
    <name evidence="2" type="ORF">LCGC14_3160030</name>
</gene>
<proteinExistence type="predicted"/>
<dbReference type="Pfam" id="PF12728">
    <property type="entry name" value="HTH_17"/>
    <property type="match status" value="1"/>
</dbReference>
<accession>A0A0F8VRM2</accession>
<dbReference type="EMBL" id="LAZR01069821">
    <property type="protein sequence ID" value="KKK46957.1"/>
    <property type="molecule type" value="Genomic_DNA"/>
</dbReference>
<dbReference type="Gene3D" id="1.10.260.40">
    <property type="entry name" value="lambda repressor-like DNA-binding domains"/>
    <property type="match status" value="1"/>
</dbReference>
<evidence type="ECO:0000259" key="1">
    <source>
        <dbReference type="Pfam" id="PF12728"/>
    </source>
</evidence>
<comment type="caution">
    <text evidence="2">The sequence shown here is derived from an EMBL/GenBank/DDBJ whole genome shotgun (WGS) entry which is preliminary data.</text>
</comment>
<dbReference type="InterPro" id="IPR010982">
    <property type="entry name" value="Lambda_DNA-bd_dom_sf"/>
</dbReference>
<dbReference type="InterPro" id="IPR041657">
    <property type="entry name" value="HTH_17"/>
</dbReference>
<organism evidence="2">
    <name type="scientific">marine sediment metagenome</name>
    <dbReference type="NCBI Taxonomy" id="412755"/>
    <lineage>
        <taxon>unclassified sequences</taxon>
        <taxon>metagenomes</taxon>
        <taxon>ecological metagenomes</taxon>
    </lineage>
</organism>
<dbReference type="InterPro" id="IPR010093">
    <property type="entry name" value="SinI_DNA-bd"/>
</dbReference>
<reference evidence="2" key="1">
    <citation type="journal article" date="2015" name="Nature">
        <title>Complex archaea that bridge the gap between prokaryotes and eukaryotes.</title>
        <authorList>
            <person name="Spang A."/>
            <person name="Saw J.H."/>
            <person name="Jorgensen S.L."/>
            <person name="Zaremba-Niedzwiedzka K."/>
            <person name="Martijn J."/>
            <person name="Lind A.E."/>
            <person name="van Eijk R."/>
            <person name="Schleper C."/>
            <person name="Guy L."/>
            <person name="Ettema T.J."/>
        </authorList>
    </citation>
    <scope>NUCLEOTIDE SEQUENCE</scope>
</reference>
<evidence type="ECO:0000313" key="2">
    <source>
        <dbReference type="EMBL" id="KKK46957.1"/>
    </source>
</evidence>
<dbReference type="NCBIfam" id="TIGR01764">
    <property type="entry name" value="excise"/>
    <property type="match status" value="1"/>
</dbReference>
<name>A0A0F8VRM2_9ZZZZ</name>
<dbReference type="AlphaFoldDB" id="A0A0F8VRM2"/>
<dbReference type="GO" id="GO:0003677">
    <property type="term" value="F:DNA binding"/>
    <property type="evidence" value="ECO:0007669"/>
    <property type="project" value="InterPro"/>
</dbReference>
<protein>
    <recommendedName>
        <fullName evidence="1">Helix-turn-helix domain-containing protein</fullName>
    </recommendedName>
</protein>
<feature type="domain" description="Helix-turn-helix" evidence="1">
    <location>
        <begin position="2"/>
        <end position="50"/>
    </location>
</feature>